<keyword evidence="1" id="KW-1133">Transmembrane helix</keyword>
<evidence type="ECO:0000256" key="1">
    <source>
        <dbReference type="SAM" id="Phobius"/>
    </source>
</evidence>
<gene>
    <name evidence="2" type="ORF">UFOPK2001_00591</name>
</gene>
<protein>
    <submittedName>
        <fullName evidence="2">Unannotated protein</fullName>
    </submittedName>
</protein>
<reference evidence="2" key="1">
    <citation type="submission" date="2020-05" db="EMBL/GenBank/DDBJ databases">
        <authorList>
            <person name="Chiriac C."/>
            <person name="Salcher M."/>
            <person name="Ghai R."/>
            <person name="Kavagutti S V."/>
        </authorList>
    </citation>
    <scope>NUCLEOTIDE SEQUENCE</scope>
</reference>
<evidence type="ECO:0000313" key="2">
    <source>
        <dbReference type="EMBL" id="CAB4632110.1"/>
    </source>
</evidence>
<dbReference type="AlphaFoldDB" id="A0A6J6J5G7"/>
<sequence>MPSANFKDDRGSAVIEFIGFGLLLQIPLVLFAISLVALQHDQLAAEAITRDSLRSYVLLNREPLERAQQLAADYRLDPRRILVTITCKPNDCKEDAAWVFIETRIGLAVSKGALQR</sequence>
<feature type="transmembrane region" description="Helical" evidence="1">
    <location>
        <begin position="12"/>
        <end position="38"/>
    </location>
</feature>
<keyword evidence="1" id="KW-0472">Membrane</keyword>
<keyword evidence="1" id="KW-0812">Transmembrane</keyword>
<name>A0A6J6J5G7_9ZZZZ</name>
<dbReference type="EMBL" id="CAEZVN010000044">
    <property type="protein sequence ID" value="CAB4632110.1"/>
    <property type="molecule type" value="Genomic_DNA"/>
</dbReference>
<organism evidence="2">
    <name type="scientific">freshwater metagenome</name>
    <dbReference type="NCBI Taxonomy" id="449393"/>
    <lineage>
        <taxon>unclassified sequences</taxon>
        <taxon>metagenomes</taxon>
        <taxon>ecological metagenomes</taxon>
    </lineage>
</organism>
<accession>A0A6J6J5G7</accession>
<proteinExistence type="predicted"/>